<feature type="chain" id="PRO_5027122008" description="acid phosphatase" evidence="8">
    <location>
        <begin position="24"/>
        <end position="818"/>
    </location>
</feature>
<name>A0A6J3L069_9HYME</name>
<accession>A0A6J3L069</accession>
<dbReference type="KEGG" id="bvk:117238305"/>
<gene>
    <name evidence="10" type="primary">LOC117238305</name>
</gene>
<dbReference type="InterPro" id="IPR050645">
    <property type="entry name" value="Histidine_acid_phosphatase"/>
</dbReference>
<evidence type="ECO:0000256" key="4">
    <source>
        <dbReference type="ARBA" id="ARBA00022729"/>
    </source>
</evidence>
<evidence type="ECO:0000256" key="6">
    <source>
        <dbReference type="ARBA" id="ARBA00023157"/>
    </source>
</evidence>
<comment type="similarity">
    <text evidence="2">Belongs to the histidine acid phosphatase family.</text>
</comment>
<dbReference type="CDD" id="cd07061">
    <property type="entry name" value="HP_HAP_like"/>
    <property type="match status" value="2"/>
</dbReference>
<dbReference type="GO" id="GO:0003993">
    <property type="term" value="F:acid phosphatase activity"/>
    <property type="evidence" value="ECO:0007669"/>
    <property type="project" value="UniProtKB-EC"/>
</dbReference>
<dbReference type="EC" id="3.1.3.2" evidence="3"/>
<evidence type="ECO:0000256" key="2">
    <source>
        <dbReference type="ARBA" id="ARBA00005375"/>
    </source>
</evidence>
<dbReference type="Proteomes" id="UP000504631">
    <property type="component" value="Unplaced"/>
</dbReference>
<dbReference type="InterPro" id="IPR000560">
    <property type="entry name" value="His_Pase_clade-2"/>
</dbReference>
<proteinExistence type="inferred from homology"/>
<reference evidence="10" key="1">
    <citation type="submission" date="2025-08" db="UniProtKB">
        <authorList>
            <consortium name="RefSeq"/>
        </authorList>
    </citation>
    <scope>IDENTIFICATION</scope>
    <source>
        <tissue evidence="10">Muscle</tissue>
    </source>
</reference>
<dbReference type="Gene3D" id="3.40.50.1240">
    <property type="entry name" value="Phosphoglycerate mutase-like"/>
    <property type="match status" value="2"/>
</dbReference>
<keyword evidence="6" id="KW-1015">Disulfide bond</keyword>
<dbReference type="SUPFAM" id="SSF53254">
    <property type="entry name" value="Phosphoglycerate mutase-like"/>
    <property type="match status" value="2"/>
</dbReference>
<evidence type="ECO:0000313" key="10">
    <source>
        <dbReference type="RefSeq" id="XP_033359008.1"/>
    </source>
</evidence>
<dbReference type="AlphaFoldDB" id="A0A6J3L069"/>
<feature type="signal peptide" evidence="8">
    <location>
        <begin position="1"/>
        <end position="23"/>
    </location>
</feature>
<dbReference type="GeneID" id="117238305"/>
<dbReference type="RefSeq" id="XP_033359008.1">
    <property type="nucleotide sequence ID" value="XM_033503117.1"/>
</dbReference>
<keyword evidence="7" id="KW-0325">Glycoprotein</keyword>
<evidence type="ECO:0000313" key="9">
    <source>
        <dbReference type="Proteomes" id="UP000504631"/>
    </source>
</evidence>
<keyword evidence="9" id="KW-1185">Reference proteome</keyword>
<evidence type="ECO:0000256" key="5">
    <source>
        <dbReference type="ARBA" id="ARBA00022801"/>
    </source>
</evidence>
<keyword evidence="5" id="KW-0378">Hydrolase</keyword>
<sequence>MIRIKVYVEIFFLLTLIVQSTKANYELELLQIVFRHGDRTPSEEELYPTLAYNPIYESLGYGQLTEVGKIREFRLGAMLRRRYSTFLGGSHKYGSVFAYSSDVERTKMSLQLVLAGLYPPTLSEEGRILLSPIAANYLPTIVDNLLFPIRCPAFRDEYRKTKNSPLIQKKISQNKRLFEYLAMHTGLNMTSDPIYSTYVLHIFFTTQKSMNIALPKWATEDVQRKIMTLVKLEYDIQSYNTLLKRLNGGFLLKEFIKNMDMKKDIRSPKIYVYSGHEINIAAFARAHNLIKPEIPSFGSAIMVETLRNSIGQKFVKILHWSGVTEELITYTIPKCGEICPYEQYVRLMQHVIPSKEESDCLWNSTSKEMLRLYYAGQLNLPKIYKYVLNFEIPIVSSAQHSVPSYFFSYKNKLIFFLNCYQHHFKSYLCIIQKMIRIKVCVQLFWFFLILQSTKSKKEDYEVELVQVVFRHGDRTPTKSELYKKLAYNPIYDSLGYGQLTEAGKIREFRLGAILRKRYRAFLGDHHKYGSVYAYSSDIDRTKMSLQLVLGGLYPPKLNKEGHLELSPIATHYVPLILDNLMFPMLCPAYLKEYIKTKVSSSVRATISKNKKLFQYLANYTGSDMILDPIFSTYKLHHFLTTQESMNITLPEWATKDVQRKMDSLVKLEYDIQSHNTIMKRLNGGFLVKEFIKNMDAKKTRNSPKIYVYSGHEVNVAAFAKAHDLTKPEMPFFGSAIIVEKLRNCAGKQFVRMLHWSGVEEKLTTYAIPNCGEICPYEKYVRHMKRVIPSDEESDCLWNNVSLGKLRRYYTGLLDLITK</sequence>
<evidence type="ECO:0000256" key="1">
    <source>
        <dbReference type="ARBA" id="ARBA00000032"/>
    </source>
</evidence>
<protein>
    <recommendedName>
        <fullName evidence="3">acid phosphatase</fullName>
        <ecNumber evidence="3">3.1.3.2</ecNumber>
    </recommendedName>
</protein>
<keyword evidence="4 8" id="KW-0732">Signal</keyword>
<dbReference type="InterPro" id="IPR033379">
    <property type="entry name" value="Acid_Pase_AS"/>
</dbReference>
<comment type="catalytic activity">
    <reaction evidence="1">
        <text>a phosphate monoester + H2O = an alcohol + phosphate</text>
        <dbReference type="Rhea" id="RHEA:15017"/>
        <dbReference type="ChEBI" id="CHEBI:15377"/>
        <dbReference type="ChEBI" id="CHEBI:30879"/>
        <dbReference type="ChEBI" id="CHEBI:43474"/>
        <dbReference type="ChEBI" id="CHEBI:67140"/>
        <dbReference type="EC" id="3.1.3.2"/>
    </reaction>
</comment>
<dbReference type="PANTHER" id="PTHR11567:SF211">
    <property type="entry name" value="PROSTATIC ACID PHOSPHATASE"/>
    <property type="match status" value="1"/>
</dbReference>
<evidence type="ECO:0000256" key="3">
    <source>
        <dbReference type="ARBA" id="ARBA00012646"/>
    </source>
</evidence>
<evidence type="ECO:0000256" key="8">
    <source>
        <dbReference type="SAM" id="SignalP"/>
    </source>
</evidence>
<organism evidence="9 10">
    <name type="scientific">Bombus vosnesenskii</name>
    <dbReference type="NCBI Taxonomy" id="207650"/>
    <lineage>
        <taxon>Eukaryota</taxon>
        <taxon>Metazoa</taxon>
        <taxon>Ecdysozoa</taxon>
        <taxon>Arthropoda</taxon>
        <taxon>Hexapoda</taxon>
        <taxon>Insecta</taxon>
        <taxon>Pterygota</taxon>
        <taxon>Neoptera</taxon>
        <taxon>Endopterygota</taxon>
        <taxon>Hymenoptera</taxon>
        <taxon>Apocrita</taxon>
        <taxon>Aculeata</taxon>
        <taxon>Apoidea</taxon>
        <taxon>Anthophila</taxon>
        <taxon>Apidae</taxon>
        <taxon>Bombus</taxon>
        <taxon>Pyrobombus</taxon>
    </lineage>
</organism>
<dbReference type="PROSITE" id="PS00616">
    <property type="entry name" value="HIS_ACID_PHOSPHAT_1"/>
    <property type="match status" value="2"/>
</dbReference>
<dbReference type="Pfam" id="PF00328">
    <property type="entry name" value="His_Phos_2"/>
    <property type="match status" value="2"/>
</dbReference>
<dbReference type="InterPro" id="IPR029033">
    <property type="entry name" value="His_PPase_superfam"/>
</dbReference>
<dbReference type="PANTHER" id="PTHR11567">
    <property type="entry name" value="ACID PHOSPHATASE-RELATED"/>
    <property type="match status" value="1"/>
</dbReference>
<evidence type="ECO:0000256" key="7">
    <source>
        <dbReference type="ARBA" id="ARBA00023180"/>
    </source>
</evidence>